<organism evidence="2 3">
    <name type="scientific">Aromia moschata</name>
    <dbReference type="NCBI Taxonomy" id="1265417"/>
    <lineage>
        <taxon>Eukaryota</taxon>
        <taxon>Metazoa</taxon>
        <taxon>Ecdysozoa</taxon>
        <taxon>Arthropoda</taxon>
        <taxon>Hexapoda</taxon>
        <taxon>Insecta</taxon>
        <taxon>Pterygota</taxon>
        <taxon>Neoptera</taxon>
        <taxon>Endopterygota</taxon>
        <taxon>Coleoptera</taxon>
        <taxon>Polyphaga</taxon>
        <taxon>Cucujiformia</taxon>
        <taxon>Chrysomeloidea</taxon>
        <taxon>Cerambycidae</taxon>
        <taxon>Cerambycinae</taxon>
        <taxon>Callichromatini</taxon>
        <taxon>Aromia</taxon>
    </lineage>
</organism>
<reference evidence="2" key="1">
    <citation type="journal article" date="2023" name="Insect Mol. Biol.">
        <title>Genome sequencing provides insights into the evolution of gene families encoding plant cell wall-degrading enzymes in longhorned beetles.</title>
        <authorList>
            <person name="Shin N.R."/>
            <person name="Okamura Y."/>
            <person name="Kirsch R."/>
            <person name="Pauchet Y."/>
        </authorList>
    </citation>
    <scope>NUCLEOTIDE SEQUENCE</scope>
    <source>
        <strain evidence="2">AMC_N1</strain>
    </source>
</reference>
<evidence type="ECO:0000313" key="3">
    <source>
        <dbReference type="Proteomes" id="UP001162162"/>
    </source>
</evidence>
<dbReference type="Proteomes" id="UP001162162">
    <property type="component" value="Unassembled WGS sequence"/>
</dbReference>
<name>A0AAV8XX19_9CUCU</name>
<dbReference type="AlphaFoldDB" id="A0AAV8XX19"/>
<dbReference type="EMBL" id="JAPWTK010000304">
    <property type="protein sequence ID" value="KAJ8943051.1"/>
    <property type="molecule type" value="Genomic_DNA"/>
</dbReference>
<gene>
    <name evidence="2" type="ORF">NQ318_022595</name>
</gene>
<keyword evidence="3" id="KW-1185">Reference proteome</keyword>
<protein>
    <submittedName>
        <fullName evidence="2">Uncharacterized protein</fullName>
    </submittedName>
</protein>
<feature type="region of interest" description="Disordered" evidence="1">
    <location>
        <begin position="151"/>
        <end position="177"/>
    </location>
</feature>
<feature type="compositionally biased region" description="Basic and acidic residues" evidence="1">
    <location>
        <begin position="204"/>
        <end position="224"/>
    </location>
</feature>
<evidence type="ECO:0000256" key="1">
    <source>
        <dbReference type="SAM" id="MobiDB-lite"/>
    </source>
</evidence>
<feature type="region of interest" description="Disordered" evidence="1">
    <location>
        <begin position="204"/>
        <end position="239"/>
    </location>
</feature>
<evidence type="ECO:0000313" key="2">
    <source>
        <dbReference type="EMBL" id="KAJ8943051.1"/>
    </source>
</evidence>
<proteinExistence type="predicted"/>
<sequence>MPGPRKISKNDIVSQKICAKCCHITIKMFEFRKTSMKNDSYLKEECSAYLKNNNVKIPNTNITIRNEGKIVKPEQSVKRAEQKQERDNKSYKVHPSVRALFKTYPQIKLPTTCVKSNIAPVVCLEMDGVENYFRSRQLDFNYHTKLALRSDKKVATKRTSAPTKPKRPNVQSDNSEIKPVKAVIRKSESQPIKITFKFNIKNNESELKSESADSRIEQKNDLVPEKISSNKKKKTSKNR</sequence>
<comment type="caution">
    <text evidence="2">The sequence shown here is derived from an EMBL/GenBank/DDBJ whole genome shotgun (WGS) entry which is preliminary data.</text>
</comment>
<accession>A0AAV8XX19</accession>
<feature type="compositionally biased region" description="Basic residues" evidence="1">
    <location>
        <begin position="229"/>
        <end position="239"/>
    </location>
</feature>